<dbReference type="InterPro" id="IPR029045">
    <property type="entry name" value="ClpP/crotonase-like_dom_sf"/>
</dbReference>
<accession>A0A7G7VKE0</accession>
<proteinExistence type="inferred from homology"/>
<dbReference type="InterPro" id="IPR014748">
    <property type="entry name" value="Enoyl-CoA_hydra_C"/>
</dbReference>
<evidence type="ECO:0000256" key="1">
    <source>
        <dbReference type="ARBA" id="ARBA00005254"/>
    </source>
</evidence>
<protein>
    <submittedName>
        <fullName evidence="3">Enoyl-CoA hydratase/isomerase family protein</fullName>
    </submittedName>
</protein>
<reference evidence="3 4" key="1">
    <citation type="submission" date="2020-07" db="EMBL/GenBank/DDBJ databases">
        <title>Complete genome and description of Selenomonas timonensis sp. nov., a new bacterium isolated from a gingivitis subject.</title>
        <authorList>
            <person name="Antezack A."/>
        </authorList>
    </citation>
    <scope>NUCLEOTIDE SEQUENCE [LARGE SCALE GENOMIC DNA]</scope>
    <source>
        <strain evidence="3 4">Marseille-Q3039</strain>
    </source>
</reference>
<keyword evidence="3" id="KW-0413">Isomerase</keyword>
<dbReference type="KEGG" id="stim:H1B31_01025"/>
<dbReference type="GO" id="GO:0016853">
    <property type="term" value="F:isomerase activity"/>
    <property type="evidence" value="ECO:0007669"/>
    <property type="project" value="UniProtKB-KW"/>
</dbReference>
<dbReference type="InterPro" id="IPR001753">
    <property type="entry name" value="Enoyl-CoA_hydra/iso"/>
</dbReference>
<dbReference type="PANTHER" id="PTHR43802">
    <property type="entry name" value="ENOYL-COA HYDRATASE"/>
    <property type="match status" value="1"/>
</dbReference>
<gene>
    <name evidence="3" type="ORF">H1B31_01025</name>
</gene>
<dbReference type="Gene3D" id="1.10.12.10">
    <property type="entry name" value="Lyase 2-enoyl-coa Hydratase, Chain A, domain 2"/>
    <property type="match status" value="1"/>
</dbReference>
<organism evidence="3 4">
    <name type="scientific">Selenomonas timonae</name>
    <dbReference type="NCBI Taxonomy" id="2754044"/>
    <lineage>
        <taxon>Bacteria</taxon>
        <taxon>Bacillati</taxon>
        <taxon>Bacillota</taxon>
        <taxon>Negativicutes</taxon>
        <taxon>Selenomonadales</taxon>
        <taxon>Selenomonadaceae</taxon>
        <taxon>Selenomonas</taxon>
    </lineage>
</organism>
<dbReference type="Gene3D" id="3.90.226.10">
    <property type="entry name" value="2-enoyl-CoA Hydratase, Chain A, domain 1"/>
    <property type="match status" value="1"/>
</dbReference>
<dbReference type="PANTHER" id="PTHR43802:SF1">
    <property type="entry name" value="IP11341P-RELATED"/>
    <property type="match status" value="1"/>
</dbReference>
<dbReference type="Proteomes" id="UP000515480">
    <property type="component" value="Chromosome"/>
</dbReference>
<name>A0A7G7VKE0_9FIRM</name>
<sequence>MYAHIKLNIQDGIARITMDRPASNNALDATMFHDLIATVEYCEADESVKVIIITGAGKNFSAGGDIKEMASFDFISYELSILTSQASLALRRCSKPVIAMVNGAAAGAGCGIALGADFRIMTEESCLLTAFSSVGLPGDTGCIYHLKQIVGLAKTIELMALSPRIYGKEAFRLGLTTRLAPDGKLEEETQAFAEKLLRRPLNALALQKQLYYEVFYRDYMAYSRIEAENLAKAGASADHREAVTAFLEGRKPKFNQ</sequence>
<dbReference type="RefSeq" id="WP_185980545.1">
    <property type="nucleotide sequence ID" value="NZ_CP060204.1"/>
</dbReference>
<comment type="similarity">
    <text evidence="1 2">Belongs to the enoyl-CoA hydratase/isomerase family.</text>
</comment>
<dbReference type="Pfam" id="PF00378">
    <property type="entry name" value="ECH_1"/>
    <property type="match status" value="1"/>
</dbReference>
<evidence type="ECO:0000313" key="3">
    <source>
        <dbReference type="EMBL" id="QNH54583.1"/>
    </source>
</evidence>
<evidence type="ECO:0000256" key="2">
    <source>
        <dbReference type="RuleBase" id="RU003707"/>
    </source>
</evidence>
<dbReference type="PROSITE" id="PS00166">
    <property type="entry name" value="ENOYL_COA_HYDRATASE"/>
    <property type="match status" value="1"/>
</dbReference>
<dbReference type="CDD" id="cd06558">
    <property type="entry name" value="crotonase-like"/>
    <property type="match status" value="1"/>
</dbReference>
<dbReference type="InterPro" id="IPR018376">
    <property type="entry name" value="Enoyl-CoA_hyd/isom_CS"/>
</dbReference>
<dbReference type="AlphaFoldDB" id="A0A7G7VKE0"/>
<dbReference type="SUPFAM" id="SSF52096">
    <property type="entry name" value="ClpP/crotonase"/>
    <property type="match status" value="1"/>
</dbReference>
<dbReference type="EMBL" id="CP060204">
    <property type="protein sequence ID" value="QNH54583.1"/>
    <property type="molecule type" value="Genomic_DNA"/>
</dbReference>
<keyword evidence="4" id="KW-1185">Reference proteome</keyword>
<evidence type="ECO:0000313" key="4">
    <source>
        <dbReference type="Proteomes" id="UP000515480"/>
    </source>
</evidence>